<evidence type="ECO:0000313" key="1">
    <source>
        <dbReference type="EMBL" id="KAJ7551148.1"/>
    </source>
</evidence>
<organism evidence="1 2">
    <name type="scientific">Diphasiastrum complanatum</name>
    <name type="common">Issler's clubmoss</name>
    <name type="synonym">Lycopodium complanatum</name>
    <dbReference type="NCBI Taxonomy" id="34168"/>
    <lineage>
        <taxon>Eukaryota</taxon>
        <taxon>Viridiplantae</taxon>
        <taxon>Streptophyta</taxon>
        <taxon>Embryophyta</taxon>
        <taxon>Tracheophyta</taxon>
        <taxon>Lycopodiopsida</taxon>
        <taxon>Lycopodiales</taxon>
        <taxon>Lycopodiaceae</taxon>
        <taxon>Lycopodioideae</taxon>
        <taxon>Diphasiastrum</taxon>
    </lineage>
</organism>
<protein>
    <submittedName>
        <fullName evidence="1">Uncharacterized protein</fullName>
    </submittedName>
</protein>
<name>A0ACC2DA83_DIPCM</name>
<accession>A0ACC2DA83</accession>
<proteinExistence type="predicted"/>
<evidence type="ECO:0000313" key="2">
    <source>
        <dbReference type="Proteomes" id="UP001162992"/>
    </source>
</evidence>
<keyword evidence="2" id="KW-1185">Reference proteome</keyword>
<gene>
    <name evidence="1" type="ORF">O6H91_06G001000</name>
</gene>
<dbReference type="Proteomes" id="UP001162992">
    <property type="component" value="Chromosome 6"/>
</dbReference>
<sequence length="506" mass="53778">MGSNNNSYTIPVTSFPSHQLSNGLYVSGRPDQYKERAPTMSTAAAPYTGGDIKKSGELGKMFDIPVEAPKLKPSGLVGGAQGKTTGVILSRSHSGPLPSGAPRSAFSTSGPLSSAGASNKPAPQRCNSGPLTGIAVPGSKSGPLITGPSGVPSKSSGPLSGSATPNVLKTSGPLAPQLPATGLITSGPIFSGPLSSSRKVCSGPLDSSASGKFVPGFATNQAINNLSNSQLYSFTRSFPRVILWTVIPLFVMGFIAGGFILAAVQNAILLIVVATLFVALLVLLIWNTCWGSRAILGFVVNFPDTQLNNAKNGQYVKVTGVVTCGSVPLESSFQKVNRCIYTSTGLREYRSSGSKPAKEKQRRFTWALRHLERHVVDFYISDFQSGLRALVKAGYGASVTPYVEESAVVEITPKSKELPIDFVRWLTERNLSREDRKMQLTEGYIKEGSTVTVLGIVQRHENVLMIVPPPEPVSTGCQWGKFLLPAYSEGLIIRCEEISKFNGIPL</sequence>
<comment type="caution">
    <text evidence="1">The sequence shown here is derived from an EMBL/GenBank/DDBJ whole genome shotgun (WGS) entry which is preliminary data.</text>
</comment>
<dbReference type="EMBL" id="CM055097">
    <property type="protein sequence ID" value="KAJ7551148.1"/>
    <property type="molecule type" value="Genomic_DNA"/>
</dbReference>
<reference evidence="2" key="1">
    <citation type="journal article" date="2024" name="Proc. Natl. Acad. Sci. U.S.A.">
        <title>Extraordinary preservation of gene collinearity over three hundred million years revealed in homosporous lycophytes.</title>
        <authorList>
            <person name="Li C."/>
            <person name="Wickell D."/>
            <person name="Kuo L.Y."/>
            <person name="Chen X."/>
            <person name="Nie B."/>
            <person name="Liao X."/>
            <person name="Peng D."/>
            <person name="Ji J."/>
            <person name="Jenkins J."/>
            <person name="Williams M."/>
            <person name="Shu S."/>
            <person name="Plott C."/>
            <person name="Barry K."/>
            <person name="Rajasekar S."/>
            <person name="Grimwood J."/>
            <person name="Han X."/>
            <person name="Sun S."/>
            <person name="Hou Z."/>
            <person name="He W."/>
            <person name="Dai G."/>
            <person name="Sun C."/>
            <person name="Schmutz J."/>
            <person name="Leebens-Mack J.H."/>
            <person name="Li F.W."/>
            <person name="Wang L."/>
        </authorList>
    </citation>
    <scope>NUCLEOTIDE SEQUENCE [LARGE SCALE GENOMIC DNA]</scope>
    <source>
        <strain evidence="2">cv. PW_Plant_1</strain>
    </source>
</reference>